<dbReference type="Gene3D" id="1.10.405.20">
    <property type="match status" value="1"/>
</dbReference>
<feature type="signal peptide" evidence="1">
    <location>
        <begin position="1"/>
        <end position="23"/>
    </location>
</feature>
<gene>
    <name evidence="2" type="ORF">PFICI_07080</name>
</gene>
<evidence type="ECO:0000313" key="3">
    <source>
        <dbReference type="Proteomes" id="UP000030651"/>
    </source>
</evidence>
<dbReference type="Gene3D" id="3.50.50.60">
    <property type="entry name" value="FAD/NAD(P)-binding domain"/>
    <property type="match status" value="1"/>
</dbReference>
<evidence type="ECO:0000256" key="1">
    <source>
        <dbReference type="SAM" id="SignalP"/>
    </source>
</evidence>
<sequence>MHTPYGLYVVVLSFFVQIQHVASVTSSGNATYAIIEKDVVIIGGGASGAHAAVRLREDYGKSIVIVEKQEDLGGHVETYIDPVSGNPYDYGVNSYTEYGGAEEFFTRFNISLQTPVRPTLTTTYADFQTGEVLDGYEAPPSANVTAGLQKYLEICEQYEDLILPSYVNFPETNAPEDLLLSFGEFVTKYGLEAIVPRVFQVTGLGLGNIVDELTLYVMQAFGAPIVRTFLGQKNSWVPTTKRNQDLYDNIAALLGNDVLFRSTVVESQRTNDSVQVLVQDSEGKKTLIKAKRLLISSSPTAENLATFDLDQTEQDIFATWGIGAVFAGIANHPSLPVNYSIVNYPSSVVPDNWLELPQTPFIGRFEYLGDSNFRVLATGTDHYDEKQAQALAQAAFEKLAAAGTVADTQSQPLEFPAFAAHIGIHPHVPVEKLQSGFYKQLYALQGRRSTFYTGGAWAADFTTILWEYNNQYLLPKLLESFV</sequence>
<dbReference type="PANTHER" id="PTHR42923">
    <property type="entry name" value="PROTOPORPHYRINOGEN OXIDASE"/>
    <property type="match status" value="1"/>
</dbReference>
<accession>W3X7I0</accession>
<dbReference type="OMA" id="NFQTTLW"/>
<dbReference type="Pfam" id="PF13450">
    <property type="entry name" value="NAD_binding_8"/>
    <property type="match status" value="1"/>
</dbReference>
<keyword evidence="1" id="KW-0732">Signal</keyword>
<dbReference type="OrthoDB" id="68575at2759"/>
<feature type="chain" id="PRO_5004834757" description="Amine oxidase domain-containing protein" evidence="1">
    <location>
        <begin position="24"/>
        <end position="482"/>
    </location>
</feature>
<dbReference type="GO" id="GO:0016491">
    <property type="term" value="F:oxidoreductase activity"/>
    <property type="evidence" value="ECO:0007669"/>
    <property type="project" value="TreeGrafter"/>
</dbReference>
<evidence type="ECO:0000313" key="2">
    <source>
        <dbReference type="EMBL" id="ETS82078.1"/>
    </source>
</evidence>
<dbReference type="eggNOG" id="ENOG502SIR2">
    <property type="taxonomic scope" value="Eukaryota"/>
</dbReference>
<dbReference type="GeneID" id="19272093"/>
<keyword evidence="3" id="KW-1185">Reference proteome</keyword>
<dbReference type="RefSeq" id="XP_007833852.1">
    <property type="nucleotide sequence ID" value="XM_007835661.1"/>
</dbReference>
<dbReference type="InterPro" id="IPR050464">
    <property type="entry name" value="Zeta_carotene_desat/Oxidored"/>
</dbReference>
<name>W3X7I0_PESFW</name>
<dbReference type="Proteomes" id="UP000030651">
    <property type="component" value="Unassembled WGS sequence"/>
</dbReference>
<reference evidence="3" key="1">
    <citation type="journal article" date="2015" name="BMC Genomics">
        <title>Genomic and transcriptomic analysis of the endophytic fungus Pestalotiopsis fici reveals its lifestyle and high potential for synthesis of natural products.</title>
        <authorList>
            <person name="Wang X."/>
            <person name="Zhang X."/>
            <person name="Liu L."/>
            <person name="Xiang M."/>
            <person name="Wang W."/>
            <person name="Sun X."/>
            <person name="Che Y."/>
            <person name="Guo L."/>
            <person name="Liu G."/>
            <person name="Guo L."/>
            <person name="Wang C."/>
            <person name="Yin W.B."/>
            <person name="Stadler M."/>
            <person name="Zhang X."/>
            <person name="Liu X."/>
        </authorList>
    </citation>
    <scope>NUCLEOTIDE SEQUENCE [LARGE SCALE GENOMIC DNA]</scope>
    <source>
        <strain evidence="3">W106-1 / CGMCC3.15140</strain>
    </source>
</reference>
<dbReference type="Gene3D" id="3.30.70.1990">
    <property type="match status" value="1"/>
</dbReference>
<proteinExistence type="predicted"/>
<dbReference type="InterPro" id="IPR036188">
    <property type="entry name" value="FAD/NAD-bd_sf"/>
</dbReference>
<dbReference type="PANTHER" id="PTHR42923:SF26">
    <property type="entry name" value="FMN REDUCTASE LOT6, PUTATIVE (AFU_ORTHOLOGUE AFUA_7G06600)-RELATED"/>
    <property type="match status" value="1"/>
</dbReference>
<dbReference type="AlphaFoldDB" id="W3X7I0"/>
<dbReference type="KEGG" id="pfy:PFICI_07080"/>
<dbReference type="EMBL" id="KI912112">
    <property type="protein sequence ID" value="ETS82078.1"/>
    <property type="molecule type" value="Genomic_DNA"/>
</dbReference>
<dbReference type="InParanoid" id="W3X7I0"/>
<evidence type="ECO:0008006" key="4">
    <source>
        <dbReference type="Google" id="ProtNLM"/>
    </source>
</evidence>
<dbReference type="HOGENOM" id="CLU_028280_0_0_1"/>
<protein>
    <recommendedName>
        <fullName evidence="4">Amine oxidase domain-containing protein</fullName>
    </recommendedName>
</protein>
<organism evidence="2 3">
    <name type="scientific">Pestalotiopsis fici (strain W106-1 / CGMCC3.15140)</name>
    <dbReference type="NCBI Taxonomy" id="1229662"/>
    <lineage>
        <taxon>Eukaryota</taxon>
        <taxon>Fungi</taxon>
        <taxon>Dikarya</taxon>
        <taxon>Ascomycota</taxon>
        <taxon>Pezizomycotina</taxon>
        <taxon>Sordariomycetes</taxon>
        <taxon>Xylariomycetidae</taxon>
        <taxon>Amphisphaeriales</taxon>
        <taxon>Sporocadaceae</taxon>
        <taxon>Pestalotiopsis</taxon>
    </lineage>
</organism>
<dbReference type="SUPFAM" id="SSF51905">
    <property type="entry name" value="FAD/NAD(P)-binding domain"/>
    <property type="match status" value="1"/>
</dbReference>